<gene>
    <name evidence="1" type="ORF">SAMN05216429_111106</name>
</gene>
<dbReference type="EMBL" id="FOSC01000011">
    <property type="protein sequence ID" value="SFK16474.1"/>
    <property type="molecule type" value="Genomic_DNA"/>
</dbReference>
<protein>
    <submittedName>
        <fullName evidence="1">Uncharacterized protein</fullName>
    </submittedName>
</protein>
<proteinExistence type="predicted"/>
<organism evidence="1 2">
    <name type="scientific">Marinobacter persicus</name>
    <dbReference type="NCBI Taxonomy" id="930118"/>
    <lineage>
        <taxon>Bacteria</taxon>
        <taxon>Pseudomonadati</taxon>
        <taxon>Pseudomonadota</taxon>
        <taxon>Gammaproteobacteria</taxon>
        <taxon>Pseudomonadales</taxon>
        <taxon>Marinobacteraceae</taxon>
        <taxon>Marinobacter</taxon>
    </lineage>
</organism>
<accession>A0A1I3XA76</accession>
<name>A0A1I3XA76_9GAMM</name>
<evidence type="ECO:0000313" key="1">
    <source>
        <dbReference type="EMBL" id="SFK16474.1"/>
    </source>
</evidence>
<dbReference type="AlphaFoldDB" id="A0A1I3XA76"/>
<sequence length="38" mass="4452">MREKVTQVASLPYKSAYIQRWSVAFMDIQLCLTAQVFE</sequence>
<dbReference type="Proteomes" id="UP000199445">
    <property type="component" value="Unassembled WGS sequence"/>
</dbReference>
<reference evidence="1 2" key="1">
    <citation type="submission" date="2016-10" db="EMBL/GenBank/DDBJ databases">
        <authorList>
            <person name="de Groot N.N."/>
        </authorList>
    </citation>
    <scope>NUCLEOTIDE SEQUENCE [LARGE SCALE GENOMIC DNA]</scope>
    <source>
        <strain evidence="1 2">IBRC-M 10445</strain>
    </source>
</reference>
<keyword evidence="2" id="KW-1185">Reference proteome</keyword>
<evidence type="ECO:0000313" key="2">
    <source>
        <dbReference type="Proteomes" id="UP000199445"/>
    </source>
</evidence>